<evidence type="ECO:0000256" key="1">
    <source>
        <dbReference type="SAM" id="Phobius"/>
    </source>
</evidence>
<dbReference type="InterPro" id="IPR010982">
    <property type="entry name" value="Lambda_DNA-bd_dom_sf"/>
</dbReference>
<feature type="transmembrane region" description="Helical" evidence="1">
    <location>
        <begin position="116"/>
        <end position="135"/>
    </location>
</feature>
<dbReference type="Proteomes" id="UP000231382">
    <property type="component" value="Unassembled WGS sequence"/>
</dbReference>
<dbReference type="PANTHER" id="PTHR34475">
    <property type="match status" value="1"/>
</dbReference>
<sequence>MVNGFKKRKIASEKPLGEFLKSVRIGKELSICDSEAACKVKAKYLEDLEAGNWQSLPSFAYTRGFVLAYAKCLGLDRKEVEKKFEHEYGFINFQAGKNMSYQKALGEKKVLITPKVAVYTTFSMFLIAMFAYIAFQVAGFAGAPVLQLMNPSNNSIVESDSVNVRGLAENGDYLTINNEAVPVTTDGHFSTNLKLQRGLNVIKVQASNRAEKETSQIITIEYKPKTALIETGQTQ</sequence>
<accession>A0A2H0W5E8</accession>
<dbReference type="AlphaFoldDB" id="A0A2H0W5E8"/>
<keyword evidence="1" id="KW-0812">Transmembrane</keyword>
<keyword evidence="1" id="KW-0472">Membrane</keyword>
<proteinExistence type="predicted"/>
<dbReference type="Pfam" id="PF09136">
    <property type="entry name" value="Glucodextran_B"/>
    <property type="match status" value="1"/>
</dbReference>
<protein>
    <recommendedName>
        <fullName evidence="4">HTH cro/C1-type domain-containing protein</fullName>
    </recommendedName>
</protein>
<reference evidence="3" key="1">
    <citation type="submission" date="2017-09" db="EMBL/GenBank/DDBJ databases">
        <title>Depth-based differentiation of microbial function through sediment-hosted aquifers and enrichment of novel symbionts in the deep terrestrial subsurface.</title>
        <authorList>
            <person name="Probst A.J."/>
            <person name="Ladd B."/>
            <person name="Jarett J.K."/>
            <person name="Geller-Mcgrath D.E."/>
            <person name="Sieber C.M.K."/>
            <person name="Emerson J.B."/>
            <person name="Anantharaman K."/>
            <person name="Thomas B.C."/>
            <person name="Malmstrom R."/>
            <person name="Stieglmeier M."/>
            <person name="Klingl A."/>
            <person name="Woyke T."/>
            <person name="Ryan C.M."/>
            <person name="Banfield J.F."/>
        </authorList>
    </citation>
    <scope>NUCLEOTIDE SEQUENCE [LARGE SCALE GENOMIC DNA]</scope>
</reference>
<organism evidence="2 3">
    <name type="scientific">Candidatus Berkelbacteria bacterium CG10_big_fil_rev_8_21_14_0_10_43_13</name>
    <dbReference type="NCBI Taxonomy" id="1974514"/>
    <lineage>
        <taxon>Bacteria</taxon>
        <taxon>Candidatus Berkelbacteria</taxon>
    </lineage>
</organism>
<dbReference type="GO" id="GO:0003677">
    <property type="term" value="F:DNA binding"/>
    <property type="evidence" value="ECO:0007669"/>
    <property type="project" value="InterPro"/>
</dbReference>
<keyword evidence="1" id="KW-1133">Transmembrane helix</keyword>
<evidence type="ECO:0000313" key="3">
    <source>
        <dbReference type="Proteomes" id="UP000231382"/>
    </source>
</evidence>
<evidence type="ECO:0000313" key="2">
    <source>
        <dbReference type="EMBL" id="PIS07313.1"/>
    </source>
</evidence>
<gene>
    <name evidence="2" type="ORF">COT78_04120</name>
</gene>
<dbReference type="PANTHER" id="PTHR34475:SF1">
    <property type="entry name" value="CYTOSKELETON PROTEIN RODZ"/>
    <property type="match status" value="1"/>
</dbReference>
<dbReference type="EMBL" id="PEZW01000028">
    <property type="protein sequence ID" value="PIS07313.1"/>
    <property type="molecule type" value="Genomic_DNA"/>
</dbReference>
<dbReference type="InterPro" id="IPR013783">
    <property type="entry name" value="Ig-like_fold"/>
</dbReference>
<dbReference type="Gene3D" id="1.10.260.40">
    <property type="entry name" value="lambda repressor-like DNA-binding domains"/>
    <property type="match status" value="1"/>
</dbReference>
<dbReference type="InterPro" id="IPR050400">
    <property type="entry name" value="Bact_Cytoskel_RodZ"/>
</dbReference>
<dbReference type="Pfam" id="PF13413">
    <property type="entry name" value="HTH_25"/>
    <property type="match status" value="1"/>
</dbReference>
<evidence type="ECO:0008006" key="4">
    <source>
        <dbReference type="Google" id="ProtNLM"/>
    </source>
</evidence>
<dbReference type="Gene3D" id="2.60.40.10">
    <property type="entry name" value="Immunoglobulins"/>
    <property type="match status" value="1"/>
</dbReference>
<name>A0A2H0W5E8_9BACT</name>
<comment type="caution">
    <text evidence="2">The sequence shown here is derived from an EMBL/GenBank/DDBJ whole genome shotgun (WGS) entry which is preliminary data.</text>
</comment>